<dbReference type="RefSeq" id="WP_093575066.1">
    <property type="nucleotide sequence ID" value="NZ_FOWC01000007.1"/>
</dbReference>
<name>A0A1I5U4X9_9PSEU</name>
<evidence type="ECO:0000313" key="2">
    <source>
        <dbReference type="Proteomes" id="UP000199137"/>
    </source>
</evidence>
<gene>
    <name evidence="1" type="ORF">SAMN05421854_107402</name>
</gene>
<dbReference type="AlphaFoldDB" id="A0A1I5U4X9"/>
<proteinExistence type="predicted"/>
<dbReference type="OrthoDB" id="4088450at2"/>
<accession>A0A1I5U4X9</accession>
<dbReference type="STRING" id="112413.SAMN05421854_107402"/>
<evidence type="ECO:0000313" key="1">
    <source>
        <dbReference type="EMBL" id="SFP90358.1"/>
    </source>
</evidence>
<dbReference type="EMBL" id="FOWC01000007">
    <property type="protein sequence ID" value="SFP90358.1"/>
    <property type="molecule type" value="Genomic_DNA"/>
</dbReference>
<dbReference type="Proteomes" id="UP000199137">
    <property type="component" value="Unassembled WGS sequence"/>
</dbReference>
<sequence length="109" mass="11073">MGNLASGGRWTTVLCPRAAEALGATELADAVFGGGNRELPPPPGSRSFAAEPDLVDLRVVTAEARVEGAVSELAVESAEHGSGSAVLRLGFSGRAPASRPRAAVADCCW</sequence>
<reference evidence="1 2" key="1">
    <citation type="submission" date="2016-10" db="EMBL/GenBank/DDBJ databases">
        <authorList>
            <person name="de Groot N.N."/>
        </authorList>
    </citation>
    <scope>NUCLEOTIDE SEQUENCE [LARGE SCALE GENOMIC DNA]</scope>
    <source>
        <strain evidence="1 2">DSM 44637</strain>
    </source>
</reference>
<organism evidence="1 2">
    <name type="scientific">Amycolatopsis rubida</name>
    <dbReference type="NCBI Taxonomy" id="112413"/>
    <lineage>
        <taxon>Bacteria</taxon>
        <taxon>Bacillati</taxon>
        <taxon>Actinomycetota</taxon>
        <taxon>Actinomycetes</taxon>
        <taxon>Pseudonocardiales</taxon>
        <taxon>Pseudonocardiaceae</taxon>
        <taxon>Amycolatopsis</taxon>
    </lineage>
</organism>
<protein>
    <submittedName>
        <fullName evidence="1">Uncharacterized protein</fullName>
    </submittedName>
</protein>